<dbReference type="AlphaFoldDB" id="A0A9D3RTI2"/>
<gene>
    <name evidence="4" type="ORF">ANANG_G00177100</name>
</gene>
<dbReference type="OMA" id="NFHACLP"/>
<organism evidence="4 5">
    <name type="scientific">Anguilla anguilla</name>
    <name type="common">European freshwater eel</name>
    <name type="synonym">Muraena anguilla</name>
    <dbReference type="NCBI Taxonomy" id="7936"/>
    <lineage>
        <taxon>Eukaryota</taxon>
        <taxon>Metazoa</taxon>
        <taxon>Chordata</taxon>
        <taxon>Craniata</taxon>
        <taxon>Vertebrata</taxon>
        <taxon>Euteleostomi</taxon>
        <taxon>Actinopterygii</taxon>
        <taxon>Neopterygii</taxon>
        <taxon>Teleostei</taxon>
        <taxon>Anguilliformes</taxon>
        <taxon>Anguillidae</taxon>
        <taxon>Anguilla</taxon>
    </lineage>
</organism>
<name>A0A9D3RTI2_ANGAN</name>
<dbReference type="Gene3D" id="3.10.490.10">
    <property type="entry name" value="Gamma-glutamyl cyclotransferase-like"/>
    <property type="match status" value="1"/>
</dbReference>
<dbReference type="OrthoDB" id="2924818at2759"/>
<feature type="binding site" evidence="3">
    <location>
        <position position="128"/>
    </location>
    <ligand>
        <name>substrate</name>
    </ligand>
</feature>
<sequence length="171" mass="19663">MTSISTFMYFAFGSNLLRERLQMMNPSATFHSIGRLKDYNLNFGVRGEKMSNRWHGGVATIEESIGNEVWGVIWKMNRDDLPNLDKQEGVDKGIYRPLEVKVDTHEGEVVCRTYQMNDFRAMLPSPPYKQVICLGAKQNGIPSDYIRKLEAMKTNDYNGPSIFDDIRRAME</sequence>
<comment type="caution">
    <text evidence="4">The sequence shown here is derived from an EMBL/GenBank/DDBJ whole genome shotgun (WGS) entry which is preliminary data.</text>
</comment>
<dbReference type="GO" id="GO:0003839">
    <property type="term" value="F:gamma-glutamylcyclotransferase activity"/>
    <property type="evidence" value="ECO:0007669"/>
    <property type="project" value="InterPro"/>
</dbReference>
<feature type="active site" description="Proton acceptor" evidence="2">
    <location>
        <position position="88"/>
    </location>
</feature>
<dbReference type="InterPro" id="IPR017939">
    <property type="entry name" value="G-Glutamylcylcotransferase"/>
</dbReference>
<dbReference type="PANTHER" id="PTHR12935">
    <property type="entry name" value="GAMMA-GLUTAMYLCYCLOTRANSFERASE"/>
    <property type="match status" value="1"/>
</dbReference>
<protein>
    <recommendedName>
        <fullName evidence="6">Gamma-glutamylcyclotransferase</fullName>
    </recommendedName>
</protein>
<evidence type="ECO:0000313" key="4">
    <source>
        <dbReference type="EMBL" id="KAG5842385.1"/>
    </source>
</evidence>
<feature type="binding site" evidence="3">
    <location>
        <begin position="9"/>
        <end position="14"/>
    </location>
    <ligand>
        <name>substrate</name>
    </ligand>
</feature>
<accession>A0A9D3RTI2</accession>
<dbReference type="EMBL" id="JAFIRN010000009">
    <property type="protein sequence ID" value="KAG5842385.1"/>
    <property type="molecule type" value="Genomic_DNA"/>
</dbReference>
<evidence type="ECO:0008006" key="6">
    <source>
        <dbReference type="Google" id="ProtNLM"/>
    </source>
</evidence>
<evidence type="ECO:0000313" key="5">
    <source>
        <dbReference type="Proteomes" id="UP001044222"/>
    </source>
</evidence>
<reference evidence="4" key="1">
    <citation type="submission" date="2021-01" db="EMBL/GenBank/DDBJ databases">
        <title>A chromosome-scale assembly of European eel, Anguilla anguilla.</title>
        <authorList>
            <person name="Henkel C."/>
            <person name="Jong-Raadsen S.A."/>
            <person name="Dufour S."/>
            <person name="Weltzien F.-A."/>
            <person name="Palstra A.P."/>
            <person name="Pelster B."/>
            <person name="Spaink H.P."/>
            <person name="Van Den Thillart G.E."/>
            <person name="Jansen H."/>
            <person name="Zahm M."/>
            <person name="Klopp C."/>
            <person name="Cedric C."/>
            <person name="Louis A."/>
            <person name="Berthelot C."/>
            <person name="Parey E."/>
            <person name="Roest Crollius H."/>
            <person name="Montfort J."/>
            <person name="Robinson-Rechavi M."/>
            <person name="Bucao C."/>
            <person name="Bouchez O."/>
            <person name="Gislard M."/>
            <person name="Lluch J."/>
            <person name="Milhes M."/>
            <person name="Lampietro C."/>
            <person name="Lopez Roques C."/>
            <person name="Donnadieu C."/>
            <person name="Braasch I."/>
            <person name="Desvignes T."/>
            <person name="Postlethwait J."/>
            <person name="Bobe J."/>
            <person name="Guiguen Y."/>
            <person name="Dirks R."/>
        </authorList>
    </citation>
    <scope>NUCLEOTIDE SEQUENCE</scope>
    <source>
        <strain evidence="4">Tag_6206</strain>
        <tissue evidence="4">Liver</tissue>
    </source>
</reference>
<evidence type="ECO:0000256" key="2">
    <source>
        <dbReference type="PIRSR" id="PIRSR617939-1"/>
    </source>
</evidence>
<proteinExistence type="predicted"/>
<evidence type="ECO:0000256" key="3">
    <source>
        <dbReference type="PIRSR" id="PIRSR617939-2"/>
    </source>
</evidence>
<evidence type="ECO:0000256" key="1">
    <source>
        <dbReference type="ARBA" id="ARBA00023239"/>
    </source>
</evidence>
<dbReference type="Proteomes" id="UP001044222">
    <property type="component" value="Chromosome 9"/>
</dbReference>
<dbReference type="InterPro" id="IPR013024">
    <property type="entry name" value="GGCT-like"/>
</dbReference>
<dbReference type="InterPro" id="IPR036568">
    <property type="entry name" value="GGCT-like_sf"/>
</dbReference>
<dbReference type="SUPFAM" id="SSF110857">
    <property type="entry name" value="Gamma-glutamyl cyclotransferase-like"/>
    <property type="match status" value="1"/>
</dbReference>
<keyword evidence="5" id="KW-1185">Reference proteome</keyword>
<dbReference type="Pfam" id="PF13772">
    <property type="entry name" value="AIG2_2"/>
    <property type="match status" value="1"/>
</dbReference>
<dbReference type="CDD" id="cd06661">
    <property type="entry name" value="GGCT_like"/>
    <property type="match status" value="1"/>
</dbReference>
<keyword evidence="1" id="KW-0456">Lyase</keyword>
<dbReference type="PANTHER" id="PTHR12935:SF13">
    <property type="entry name" value="GAMMA-GLUTAMYLCYCLOTRANSFERASE"/>
    <property type="match status" value="1"/>
</dbReference>